<keyword evidence="4" id="KW-1185">Reference proteome</keyword>
<protein>
    <recommendedName>
        <fullName evidence="2">DUF4097 domain-containing protein</fullName>
    </recommendedName>
</protein>
<organism evidence="3 4">
    <name type="scientific">Saccharopolyspora gloriosae</name>
    <dbReference type="NCBI Taxonomy" id="455344"/>
    <lineage>
        <taxon>Bacteria</taxon>
        <taxon>Bacillati</taxon>
        <taxon>Actinomycetota</taxon>
        <taxon>Actinomycetes</taxon>
        <taxon>Pseudonocardiales</taxon>
        <taxon>Pseudonocardiaceae</taxon>
        <taxon>Saccharopolyspora</taxon>
    </lineage>
</organism>
<reference evidence="3 4" key="1">
    <citation type="submission" date="2020-08" db="EMBL/GenBank/DDBJ databases">
        <title>Sequencing the genomes of 1000 actinobacteria strains.</title>
        <authorList>
            <person name="Klenk H.-P."/>
        </authorList>
    </citation>
    <scope>NUCLEOTIDE SEQUENCE [LARGE SCALE GENOMIC DNA]</scope>
    <source>
        <strain evidence="3 4">DSM 45582</strain>
    </source>
</reference>
<dbReference type="AlphaFoldDB" id="A0A840NRY5"/>
<proteinExistence type="predicted"/>
<feature type="domain" description="DUF4097" evidence="2">
    <location>
        <begin position="122"/>
        <end position="237"/>
    </location>
</feature>
<dbReference type="Proteomes" id="UP000580474">
    <property type="component" value="Unassembled WGS sequence"/>
</dbReference>
<dbReference type="InterPro" id="IPR025164">
    <property type="entry name" value="Toastrack_DUF4097"/>
</dbReference>
<name>A0A840NRY5_9PSEU</name>
<evidence type="ECO:0000256" key="1">
    <source>
        <dbReference type="SAM" id="MobiDB-lite"/>
    </source>
</evidence>
<gene>
    <name evidence="3" type="ORF">BJ969_005803</name>
</gene>
<accession>A0A840NRY5</accession>
<sequence length="257" mass="25879">MVRTGLAVAGAACLLVAGTAVSWGWGDQGGREVVTALPGITEVRLAESSGEVRIRHEPGARAEVRERARNWLGGDDDRSHRVEDGALVLPGCGSGCSIDYEVVLPAPVPVTGAGDAGSLEVAGMESVDVETAAGSVAISEVSGPVRVRGSSGGIELRDLDGDVDVTTGSGGIDGERLAGGSIVVGADSGAIDLELTGPRVVRASTGTGGIELDVPDEAYRVTADTGTGSRDVDVDTDPNSPRLLELSTGTGSIEVGH</sequence>
<comment type="caution">
    <text evidence="3">The sequence shown here is derived from an EMBL/GenBank/DDBJ whole genome shotgun (WGS) entry which is preliminary data.</text>
</comment>
<evidence type="ECO:0000313" key="3">
    <source>
        <dbReference type="EMBL" id="MBB5072715.1"/>
    </source>
</evidence>
<dbReference type="Pfam" id="PF13349">
    <property type="entry name" value="DUF4097"/>
    <property type="match status" value="1"/>
</dbReference>
<dbReference type="EMBL" id="JACHIV010000001">
    <property type="protein sequence ID" value="MBB5072715.1"/>
    <property type="molecule type" value="Genomic_DNA"/>
</dbReference>
<evidence type="ECO:0000313" key="4">
    <source>
        <dbReference type="Proteomes" id="UP000580474"/>
    </source>
</evidence>
<feature type="region of interest" description="Disordered" evidence="1">
    <location>
        <begin position="223"/>
        <end position="257"/>
    </location>
</feature>
<evidence type="ECO:0000259" key="2">
    <source>
        <dbReference type="Pfam" id="PF13349"/>
    </source>
</evidence>
<dbReference type="RefSeq" id="WP_184484251.1">
    <property type="nucleotide sequence ID" value="NZ_JACHIV010000001.1"/>
</dbReference>